<dbReference type="RefSeq" id="WP_136137354.1">
    <property type="nucleotide sequence ID" value="NZ_SDGV01000018.1"/>
</dbReference>
<dbReference type="GO" id="GO:0008168">
    <property type="term" value="F:methyltransferase activity"/>
    <property type="evidence" value="ECO:0007669"/>
    <property type="project" value="UniProtKB-KW"/>
</dbReference>
<dbReference type="EMBL" id="SDGV01000018">
    <property type="protein sequence ID" value="THB60729.1"/>
    <property type="molecule type" value="Genomic_DNA"/>
</dbReference>
<comment type="caution">
    <text evidence="1">The sequence shown here is derived from an EMBL/GenBank/DDBJ whole genome shotgun (WGS) entry which is preliminary data.</text>
</comment>
<accession>A0A4V6RMJ6</accession>
<name>A0A4V6RMJ6_9ENTE</name>
<sequence>MKIETFVLSGKKEDAVAMSAYMRNRYPFVGTKAPERRKQSKTLIVASKRLSLAELFQAVESLYMRDEREYQNVAIEMCEANVKRLTWFDLKAYSRFVQEKAWWDTVDAWRKVFGLYIKAHPDEKEIVFNHFYQHEDFWMRRVSINLQLMEKELTNVELLTKAIEYDLKTDEFFIQKAIGWSLRQYAKVNPVWVVAYCKQTELTPFAKKEALKQLDQ</sequence>
<evidence type="ECO:0000313" key="1">
    <source>
        <dbReference type="EMBL" id="THB60729.1"/>
    </source>
</evidence>
<dbReference type="SUPFAM" id="SSF48371">
    <property type="entry name" value="ARM repeat"/>
    <property type="match status" value="1"/>
</dbReference>
<dbReference type="InterPro" id="IPR016024">
    <property type="entry name" value="ARM-type_fold"/>
</dbReference>
<proteinExistence type="predicted"/>
<dbReference type="Gene3D" id="1.25.40.290">
    <property type="entry name" value="ARM repeat domains"/>
    <property type="match status" value="1"/>
</dbReference>
<dbReference type="Pfam" id="PF08713">
    <property type="entry name" value="DNA_alkylation"/>
    <property type="match status" value="1"/>
</dbReference>
<dbReference type="Proteomes" id="UP000310506">
    <property type="component" value="Unassembled WGS sequence"/>
</dbReference>
<dbReference type="GO" id="GO:0032259">
    <property type="term" value="P:methylation"/>
    <property type="evidence" value="ECO:0007669"/>
    <property type="project" value="UniProtKB-KW"/>
</dbReference>
<keyword evidence="1" id="KW-0489">Methyltransferase</keyword>
<dbReference type="InterPro" id="IPR014825">
    <property type="entry name" value="DNA_alkylation"/>
</dbReference>
<dbReference type="PANTHER" id="PTHR34070">
    <property type="entry name" value="ARMADILLO-TYPE FOLD"/>
    <property type="match status" value="1"/>
</dbReference>
<keyword evidence="1" id="KW-0808">Transferase</keyword>
<dbReference type="OrthoDB" id="9775346at2"/>
<dbReference type="Gene3D" id="1.20.1660.10">
    <property type="entry name" value="Hypothetical protein (EF3068)"/>
    <property type="match status" value="1"/>
</dbReference>
<dbReference type="AlphaFoldDB" id="A0A4V6RMJ6"/>
<protein>
    <submittedName>
        <fullName evidence="1">6-O-methylguanine DNA methyltransferase</fullName>
    </submittedName>
</protein>
<gene>
    <name evidence="1" type="ORF">ESZ54_09070</name>
</gene>
<reference evidence="1 2" key="1">
    <citation type="submission" date="2019-01" db="EMBL/GenBank/DDBJ databases">
        <title>Vagococcus silagei sp. nov. isolated from brewer's grain.</title>
        <authorList>
            <person name="Guu J.-R."/>
        </authorList>
    </citation>
    <scope>NUCLEOTIDE SEQUENCE [LARGE SCALE GENOMIC DNA]</scope>
    <source>
        <strain evidence="1 2">2B-2</strain>
    </source>
</reference>
<dbReference type="PANTHER" id="PTHR34070:SF1">
    <property type="entry name" value="DNA ALKYLATION REPAIR PROTEIN"/>
    <property type="match status" value="1"/>
</dbReference>
<evidence type="ECO:0000313" key="2">
    <source>
        <dbReference type="Proteomes" id="UP000310506"/>
    </source>
</evidence>
<keyword evidence="2" id="KW-1185">Reference proteome</keyword>
<organism evidence="1 2">
    <name type="scientific">Vagococcus silagei</name>
    <dbReference type="NCBI Taxonomy" id="2508885"/>
    <lineage>
        <taxon>Bacteria</taxon>
        <taxon>Bacillati</taxon>
        <taxon>Bacillota</taxon>
        <taxon>Bacilli</taxon>
        <taxon>Lactobacillales</taxon>
        <taxon>Enterococcaceae</taxon>
        <taxon>Vagococcus</taxon>
    </lineage>
</organism>
<dbReference type="CDD" id="cd07064">
    <property type="entry name" value="AlkD_like_1"/>
    <property type="match status" value="1"/>
</dbReference>